<sequence length="110" mass="11615">MNVWILLALAIALEICGTLLLKLSNGFANWQAAAGALFCYGLAFYCLSVLLKTIPVGIAYAIWSGVGIAAVSIIGWLFMNQKLDMAALIGIGMIIAGVLVINLFSQVGTH</sequence>
<dbReference type="GO" id="GO:0015199">
    <property type="term" value="F:amino-acid betaine transmembrane transporter activity"/>
    <property type="evidence" value="ECO:0007669"/>
    <property type="project" value="TreeGrafter"/>
</dbReference>
<organism evidence="10 11">
    <name type="scientific">Neisseria arctica</name>
    <dbReference type="NCBI Taxonomy" id="1470200"/>
    <lineage>
        <taxon>Bacteria</taxon>
        <taxon>Pseudomonadati</taxon>
        <taxon>Pseudomonadota</taxon>
        <taxon>Betaproteobacteria</taxon>
        <taxon>Neisseriales</taxon>
        <taxon>Neisseriaceae</taxon>
        <taxon>Neisseria</taxon>
    </lineage>
</organism>
<dbReference type="SUPFAM" id="SSF103481">
    <property type="entry name" value="Multidrug resistance efflux transporter EmrE"/>
    <property type="match status" value="1"/>
</dbReference>
<keyword evidence="3" id="KW-1003">Cell membrane</keyword>
<gene>
    <name evidence="10" type="ORF">PL75_01435</name>
</gene>
<proteinExistence type="inferred from homology"/>
<dbReference type="GO" id="GO:0015297">
    <property type="term" value="F:antiporter activity"/>
    <property type="evidence" value="ECO:0007669"/>
    <property type="project" value="TreeGrafter"/>
</dbReference>
<feature type="transmembrane region" description="Helical" evidence="9">
    <location>
        <begin position="58"/>
        <end position="79"/>
    </location>
</feature>
<evidence type="ECO:0000256" key="7">
    <source>
        <dbReference type="ARBA" id="ARBA00038032"/>
    </source>
</evidence>
<dbReference type="RefSeq" id="WP_047760137.1">
    <property type="nucleotide sequence ID" value="NZ_CP091510.1"/>
</dbReference>
<evidence type="ECO:0000256" key="2">
    <source>
        <dbReference type="ARBA" id="ARBA00022448"/>
    </source>
</evidence>
<evidence type="ECO:0000313" key="10">
    <source>
        <dbReference type="EMBL" id="KLT73638.1"/>
    </source>
</evidence>
<dbReference type="InterPro" id="IPR037185">
    <property type="entry name" value="EmrE-like"/>
</dbReference>
<evidence type="ECO:0000313" key="11">
    <source>
        <dbReference type="Proteomes" id="UP000036027"/>
    </source>
</evidence>
<dbReference type="PANTHER" id="PTHR30561:SF1">
    <property type="entry name" value="MULTIDRUG TRANSPORTER EMRE"/>
    <property type="match status" value="1"/>
</dbReference>
<keyword evidence="2" id="KW-0813">Transport</keyword>
<dbReference type="GO" id="GO:1990961">
    <property type="term" value="P:xenobiotic detoxification by transmembrane export across the plasma membrane"/>
    <property type="evidence" value="ECO:0007669"/>
    <property type="project" value="UniProtKB-ARBA"/>
</dbReference>
<keyword evidence="11" id="KW-1185">Reference proteome</keyword>
<dbReference type="STRING" id="1470200.PL75_01435"/>
<dbReference type="GO" id="GO:0015220">
    <property type="term" value="F:choline transmembrane transporter activity"/>
    <property type="evidence" value="ECO:0007669"/>
    <property type="project" value="TreeGrafter"/>
</dbReference>
<name>A0A0J1C5N0_9NEIS</name>
<feature type="transmembrane region" description="Helical" evidence="9">
    <location>
        <begin position="30"/>
        <end position="51"/>
    </location>
</feature>
<evidence type="ECO:0000256" key="1">
    <source>
        <dbReference type="ARBA" id="ARBA00004651"/>
    </source>
</evidence>
<keyword evidence="6 9" id="KW-0472">Membrane</keyword>
<evidence type="ECO:0000256" key="5">
    <source>
        <dbReference type="ARBA" id="ARBA00022989"/>
    </source>
</evidence>
<dbReference type="Pfam" id="PF00893">
    <property type="entry name" value="Multi_Drug_Res"/>
    <property type="match status" value="1"/>
</dbReference>
<dbReference type="InterPro" id="IPR000390">
    <property type="entry name" value="Small_drug/metabolite_transptr"/>
</dbReference>
<dbReference type="PATRIC" id="fig|1470200.3.peg.1084"/>
<dbReference type="GO" id="GO:0031460">
    <property type="term" value="P:glycine betaine transport"/>
    <property type="evidence" value="ECO:0007669"/>
    <property type="project" value="TreeGrafter"/>
</dbReference>
<feature type="transmembrane region" description="Helical" evidence="9">
    <location>
        <begin position="85"/>
        <end position="104"/>
    </location>
</feature>
<dbReference type="Gene3D" id="1.10.3730.20">
    <property type="match status" value="1"/>
</dbReference>
<comment type="caution">
    <text evidence="10">The sequence shown here is derived from an EMBL/GenBank/DDBJ whole genome shotgun (WGS) entry which is preliminary data.</text>
</comment>
<dbReference type="FunFam" id="1.10.3730.20:FF:000001">
    <property type="entry name" value="Quaternary ammonium compound resistance transporter SugE"/>
    <property type="match status" value="1"/>
</dbReference>
<evidence type="ECO:0000256" key="6">
    <source>
        <dbReference type="ARBA" id="ARBA00023136"/>
    </source>
</evidence>
<dbReference type="PANTHER" id="PTHR30561">
    <property type="entry name" value="SMR FAMILY PROTON-DEPENDENT DRUG EFFLUX TRANSPORTER SUGE"/>
    <property type="match status" value="1"/>
</dbReference>
<dbReference type="GO" id="GO:0005886">
    <property type="term" value="C:plasma membrane"/>
    <property type="evidence" value="ECO:0007669"/>
    <property type="project" value="UniProtKB-SubCell"/>
</dbReference>
<dbReference type="EMBL" id="JTDO01000002">
    <property type="protein sequence ID" value="KLT73638.1"/>
    <property type="molecule type" value="Genomic_DNA"/>
</dbReference>
<keyword evidence="5 9" id="KW-1133">Transmembrane helix</keyword>
<dbReference type="InterPro" id="IPR045324">
    <property type="entry name" value="Small_multidrug_res"/>
</dbReference>
<dbReference type="OrthoDB" id="9808638at2"/>
<keyword evidence="4 8" id="KW-0812">Transmembrane</keyword>
<reference evidence="10 11" key="1">
    <citation type="submission" date="2014-11" db="EMBL/GenBank/DDBJ databases">
        <title>Genome of a novel goose pathogen.</title>
        <authorList>
            <person name="Hansen C.M."/>
            <person name="Hueffer K."/>
            <person name="Choi S.C."/>
        </authorList>
    </citation>
    <scope>NUCLEOTIDE SEQUENCE [LARGE SCALE GENOMIC DNA]</scope>
    <source>
        <strain evidence="10 11">KH1503</strain>
    </source>
</reference>
<evidence type="ECO:0000256" key="9">
    <source>
        <dbReference type="SAM" id="Phobius"/>
    </source>
</evidence>
<evidence type="ECO:0000256" key="3">
    <source>
        <dbReference type="ARBA" id="ARBA00022475"/>
    </source>
</evidence>
<dbReference type="Proteomes" id="UP000036027">
    <property type="component" value="Unassembled WGS sequence"/>
</dbReference>
<evidence type="ECO:0000256" key="4">
    <source>
        <dbReference type="ARBA" id="ARBA00022692"/>
    </source>
</evidence>
<evidence type="ECO:0000256" key="8">
    <source>
        <dbReference type="RuleBase" id="RU003942"/>
    </source>
</evidence>
<protein>
    <submittedName>
        <fullName evidence="10">Multidrug transporter</fullName>
    </submittedName>
</protein>
<comment type="similarity">
    <text evidence="7 8">Belongs to the drug/metabolite transporter (DMT) superfamily. Small multidrug resistance (SMR) (TC 2.A.7.1) family.</text>
</comment>
<dbReference type="AlphaFoldDB" id="A0A0J1C5N0"/>
<accession>A0A0J1C5N0</accession>
<comment type="subcellular location">
    <subcellularLocation>
        <location evidence="1 8">Cell membrane</location>
        <topology evidence="1 8">Multi-pass membrane protein</topology>
    </subcellularLocation>
</comment>